<evidence type="ECO:0000313" key="3">
    <source>
        <dbReference type="Proteomes" id="UP000265800"/>
    </source>
</evidence>
<dbReference type="RefSeq" id="WP_119358818.1">
    <property type="nucleotide sequence ID" value="NZ_QWKZ01000001.1"/>
</dbReference>
<name>A0A399F323_9DEIN</name>
<dbReference type="EMBL" id="QWKZ01000001">
    <property type="protein sequence ID" value="RIH90175.1"/>
    <property type="molecule type" value="Genomic_DNA"/>
</dbReference>
<reference evidence="2 3" key="1">
    <citation type="submission" date="2018-08" db="EMBL/GenBank/DDBJ databases">
        <title>Meiothermus luteus KCTC 52599 genome sequencing project.</title>
        <authorList>
            <person name="Da Costa M.S."/>
            <person name="Albuquerque L."/>
            <person name="Raposo P."/>
            <person name="Froufe H.J.C."/>
            <person name="Barroso C.S."/>
            <person name="Egas C."/>
        </authorList>
    </citation>
    <scope>NUCLEOTIDE SEQUENCE [LARGE SCALE GENOMIC DNA]</scope>
    <source>
        <strain evidence="2 3">KCTC 52599</strain>
    </source>
</reference>
<proteinExistence type="predicted"/>
<comment type="caution">
    <text evidence="2">The sequence shown here is derived from an EMBL/GenBank/DDBJ whole genome shotgun (WGS) entry which is preliminary data.</text>
</comment>
<feature type="transmembrane region" description="Helical" evidence="1">
    <location>
        <begin position="7"/>
        <end position="25"/>
    </location>
</feature>
<accession>A0A399F323</accession>
<feature type="transmembrane region" description="Helical" evidence="1">
    <location>
        <begin position="31"/>
        <end position="52"/>
    </location>
</feature>
<gene>
    <name evidence="2" type="ORF">Mlute_00097</name>
</gene>
<dbReference type="Proteomes" id="UP000265800">
    <property type="component" value="Unassembled WGS sequence"/>
</dbReference>
<evidence type="ECO:0000313" key="2">
    <source>
        <dbReference type="EMBL" id="RIH90175.1"/>
    </source>
</evidence>
<sequence length="78" mass="8645">MEKFLRIIGWVGVVVGLSGVLPGIFLLRGSMIEFGVINLLLGGLVLYQGALLDELRHIRRGIARMAVQAERSLEEVER</sequence>
<keyword evidence="3" id="KW-1185">Reference proteome</keyword>
<keyword evidence="1" id="KW-0812">Transmembrane</keyword>
<organism evidence="2 3">
    <name type="scientific">Meiothermus luteus</name>
    <dbReference type="NCBI Taxonomy" id="2026184"/>
    <lineage>
        <taxon>Bacteria</taxon>
        <taxon>Thermotogati</taxon>
        <taxon>Deinococcota</taxon>
        <taxon>Deinococci</taxon>
        <taxon>Thermales</taxon>
        <taxon>Thermaceae</taxon>
        <taxon>Meiothermus</taxon>
    </lineage>
</organism>
<protein>
    <submittedName>
        <fullName evidence="2">Uncharacterized protein</fullName>
    </submittedName>
</protein>
<keyword evidence="1" id="KW-0472">Membrane</keyword>
<evidence type="ECO:0000256" key="1">
    <source>
        <dbReference type="SAM" id="Phobius"/>
    </source>
</evidence>
<dbReference type="AlphaFoldDB" id="A0A399F323"/>
<keyword evidence="1" id="KW-1133">Transmembrane helix</keyword>